<evidence type="ECO:0000256" key="5">
    <source>
        <dbReference type="SAM" id="MobiDB-lite"/>
    </source>
</evidence>
<dbReference type="PROSITE" id="PS51865">
    <property type="entry name" value="PDZ_GRASP"/>
    <property type="match status" value="2"/>
</dbReference>
<feature type="region of interest" description="Disordered" evidence="5">
    <location>
        <begin position="1"/>
        <end position="72"/>
    </location>
</feature>
<evidence type="ECO:0000256" key="3">
    <source>
        <dbReference type="ARBA" id="ARBA00023034"/>
    </source>
</evidence>
<dbReference type="GO" id="GO:0007030">
    <property type="term" value="P:Golgi organization"/>
    <property type="evidence" value="ECO:0007669"/>
    <property type="project" value="TreeGrafter"/>
</dbReference>
<feature type="domain" description="PDZ GRASP-type" evidence="6">
    <location>
        <begin position="194"/>
        <end position="284"/>
    </location>
</feature>
<dbReference type="InterPro" id="IPR036034">
    <property type="entry name" value="PDZ_sf"/>
</dbReference>
<evidence type="ECO:0000256" key="4">
    <source>
        <dbReference type="ARBA" id="ARBA00023136"/>
    </source>
</evidence>
<comment type="subcellular location">
    <subcellularLocation>
        <location evidence="1">Golgi apparatus membrane</location>
    </subcellularLocation>
</comment>
<dbReference type="InterPro" id="IPR007583">
    <property type="entry name" value="GRASP55_65"/>
</dbReference>
<reference evidence="7 8" key="1">
    <citation type="submission" date="2017-12" db="EMBL/GenBank/DDBJ databases">
        <title>Sequencing, de novo assembly and annotation of complete genome of a new Thraustochytrid species, strain FCC1311.</title>
        <authorList>
            <person name="Sedici K."/>
            <person name="Godart F."/>
            <person name="Aiese Cigliano R."/>
            <person name="Sanseverino W."/>
            <person name="Barakat M."/>
            <person name="Ortet P."/>
            <person name="Marechal E."/>
            <person name="Cagnac O."/>
            <person name="Amato A."/>
        </authorList>
    </citation>
    <scope>NUCLEOTIDE SEQUENCE [LARGE SCALE GENOMIC DNA]</scope>
</reference>
<dbReference type="GO" id="GO:0000139">
    <property type="term" value="C:Golgi membrane"/>
    <property type="evidence" value="ECO:0007669"/>
    <property type="project" value="UniProtKB-SubCell"/>
</dbReference>
<accession>A0A2R5GN94</accession>
<dbReference type="Pfam" id="PF04495">
    <property type="entry name" value="GRASP55_65"/>
    <property type="match status" value="1"/>
</dbReference>
<dbReference type="InterPro" id="IPR024958">
    <property type="entry name" value="GRASP_PDZ"/>
</dbReference>
<protein>
    <submittedName>
        <fullName evidence="7">Golgi reassembly-stacking protein 2</fullName>
    </submittedName>
</protein>
<dbReference type="Gene3D" id="2.30.42.10">
    <property type="match status" value="2"/>
</dbReference>
<evidence type="ECO:0000313" key="7">
    <source>
        <dbReference type="EMBL" id="GBG29771.1"/>
    </source>
</evidence>
<name>A0A2R5GN94_9STRA</name>
<keyword evidence="3" id="KW-0333">Golgi apparatus</keyword>
<dbReference type="InParanoid" id="A0A2R5GN94"/>
<sequence>MTGSNESEQSKLEPEQQPQSEQQQQPKEQQTGEQPKQQDKAAEVQEAIKTKQKTPEHAAAAAPTGSNARTLISNRCGAPERIVELLYRRAHAYRVLLISPGSPLGKSGLVPWFDFIVRAGEVDLVAVDVVEWNEESFQRLVVASEGQPLRLTVYNCKNRSLREVVFTPSKRWGRRNDLAGVRLSYDTYTDCMRDVVRVMDIQGGSPALRSGLQSHSDFILGTIYGQPFRSSAALVATVRRALDKHLNLFVYSSVADTVRIVQVKPTSLWSGEGLLGCDIGLGQSHMIPNDVRDTLGTYRPVSMASLSMSLAKDDSDIVETVEDYFRSERGTHARWVRHEVSTQAGYGEILGEDDKGGVVLELDWKLANNAVVLCKCSRGNFERLPTLDDDQDS</sequence>
<proteinExistence type="predicted"/>
<feature type="compositionally biased region" description="Basic and acidic residues" evidence="5">
    <location>
        <begin position="36"/>
        <end position="56"/>
    </location>
</feature>
<evidence type="ECO:0000313" key="8">
    <source>
        <dbReference type="Proteomes" id="UP000241890"/>
    </source>
</evidence>
<keyword evidence="2" id="KW-0677">Repeat</keyword>
<keyword evidence="8" id="KW-1185">Reference proteome</keyword>
<evidence type="ECO:0000256" key="2">
    <source>
        <dbReference type="ARBA" id="ARBA00022737"/>
    </source>
</evidence>
<dbReference type="Proteomes" id="UP000241890">
    <property type="component" value="Unassembled WGS sequence"/>
</dbReference>
<dbReference type="EMBL" id="BEYU01000065">
    <property type="protein sequence ID" value="GBG29771.1"/>
    <property type="molecule type" value="Genomic_DNA"/>
</dbReference>
<gene>
    <name evidence="7" type="ORF">FCC1311_059922</name>
</gene>
<comment type="caution">
    <text evidence="7">The sequence shown here is derived from an EMBL/GenBank/DDBJ whole genome shotgun (WGS) entry which is preliminary data.</text>
</comment>
<dbReference type="PANTHER" id="PTHR12893">
    <property type="entry name" value="GOLGI REASSEMBLY STACKING PROTEIN GRASP"/>
    <property type="match status" value="1"/>
</dbReference>
<dbReference type="OrthoDB" id="3318at2759"/>
<feature type="compositionally biased region" description="Low complexity" evidence="5">
    <location>
        <begin position="15"/>
        <end position="35"/>
    </location>
</feature>
<feature type="domain" description="PDZ GRASP-type" evidence="6">
    <location>
        <begin position="91"/>
        <end position="188"/>
    </location>
</feature>
<keyword evidence="4" id="KW-0472">Membrane</keyword>
<organism evidence="7 8">
    <name type="scientific">Hondaea fermentalgiana</name>
    <dbReference type="NCBI Taxonomy" id="2315210"/>
    <lineage>
        <taxon>Eukaryota</taxon>
        <taxon>Sar</taxon>
        <taxon>Stramenopiles</taxon>
        <taxon>Bigyra</taxon>
        <taxon>Labyrinthulomycetes</taxon>
        <taxon>Thraustochytrida</taxon>
        <taxon>Thraustochytriidae</taxon>
        <taxon>Hondaea</taxon>
    </lineage>
</organism>
<evidence type="ECO:0000259" key="6">
    <source>
        <dbReference type="PROSITE" id="PS51865"/>
    </source>
</evidence>
<dbReference type="AlphaFoldDB" id="A0A2R5GN94"/>
<dbReference type="PANTHER" id="PTHR12893:SF0">
    <property type="entry name" value="GRASP65"/>
    <property type="match status" value="1"/>
</dbReference>
<evidence type="ECO:0000256" key="1">
    <source>
        <dbReference type="ARBA" id="ARBA00004394"/>
    </source>
</evidence>